<reference evidence="2" key="1">
    <citation type="journal article" date="2006" name="PLoS Biol.">
        <title>Macronuclear genome sequence of the ciliate Tetrahymena thermophila, a model eukaryote.</title>
        <authorList>
            <person name="Eisen J.A."/>
            <person name="Coyne R.S."/>
            <person name="Wu M."/>
            <person name="Wu D."/>
            <person name="Thiagarajan M."/>
            <person name="Wortman J.R."/>
            <person name="Badger J.H."/>
            <person name="Ren Q."/>
            <person name="Amedeo P."/>
            <person name="Jones K.M."/>
            <person name="Tallon L.J."/>
            <person name="Delcher A.L."/>
            <person name="Salzberg S.L."/>
            <person name="Silva J.C."/>
            <person name="Haas B.J."/>
            <person name="Majoros W.H."/>
            <person name="Farzad M."/>
            <person name="Carlton J.M."/>
            <person name="Smith R.K. Jr."/>
            <person name="Garg J."/>
            <person name="Pearlman R.E."/>
            <person name="Karrer K.M."/>
            <person name="Sun L."/>
            <person name="Manning G."/>
            <person name="Elde N.C."/>
            <person name="Turkewitz A.P."/>
            <person name="Asai D.J."/>
            <person name="Wilkes D.E."/>
            <person name="Wang Y."/>
            <person name="Cai H."/>
            <person name="Collins K."/>
            <person name="Stewart B.A."/>
            <person name="Lee S.R."/>
            <person name="Wilamowska K."/>
            <person name="Weinberg Z."/>
            <person name="Ruzzo W.L."/>
            <person name="Wloga D."/>
            <person name="Gaertig J."/>
            <person name="Frankel J."/>
            <person name="Tsao C.-C."/>
            <person name="Gorovsky M.A."/>
            <person name="Keeling P.J."/>
            <person name="Waller R.F."/>
            <person name="Patron N.J."/>
            <person name="Cherry J.M."/>
            <person name="Stover N.A."/>
            <person name="Krieger C.J."/>
            <person name="del Toro C."/>
            <person name="Ryder H.F."/>
            <person name="Williamson S.C."/>
            <person name="Barbeau R.A."/>
            <person name="Hamilton E.P."/>
            <person name="Orias E."/>
        </authorList>
    </citation>
    <scope>NUCLEOTIDE SEQUENCE [LARGE SCALE GENOMIC DNA]</scope>
    <source>
        <strain evidence="2">SB210</strain>
    </source>
</reference>
<dbReference type="InParanoid" id="W7XAE9"/>
<sequence length="136" mass="16041">MKQNFIEMLTYNRIEAIKEIIAYTKLKFNCNIIDQTAIVEPPRQQQQQSSLGILKYFDAITSPLKQMQLAIVRELIQKLQYQEQRERINMYKKQHTIAKMQINKSAQIFQIADIIKLGNSTIKIQPLIKNRASFRK</sequence>
<accession>W7XAE9</accession>
<dbReference type="Proteomes" id="UP000009168">
    <property type="component" value="Unassembled WGS sequence"/>
</dbReference>
<dbReference type="GeneID" id="24441017"/>
<dbReference type="KEGG" id="tet:TTHERM_000894429"/>
<evidence type="ECO:0000313" key="1">
    <source>
        <dbReference type="EMBL" id="EWS73368.1"/>
    </source>
</evidence>
<keyword evidence="2" id="KW-1185">Reference proteome</keyword>
<organism evidence="1 2">
    <name type="scientific">Tetrahymena thermophila (strain SB210)</name>
    <dbReference type="NCBI Taxonomy" id="312017"/>
    <lineage>
        <taxon>Eukaryota</taxon>
        <taxon>Sar</taxon>
        <taxon>Alveolata</taxon>
        <taxon>Ciliophora</taxon>
        <taxon>Intramacronucleata</taxon>
        <taxon>Oligohymenophorea</taxon>
        <taxon>Hymenostomatida</taxon>
        <taxon>Tetrahymenina</taxon>
        <taxon>Tetrahymenidae</taxon>
        <taxon>Tetrahymena</taxon>
    </lineage>
</organism>
<dbReference type="AlphaFoldDB" id="W7XAE9"/>
<dbReference type="RefSeq" id="XP_012654101.1">
    <property type="nucleotide sequence ID" value="XM_012798647.1"/>
</dbReference>
<gene>
    <name evidence="1" type="ORF">TTHERM_000894429</name>
</gene>
<evidence type="ECO:0000313" key="2">
    <source>
        <dbReference type="Proteomes" id="UP000009168"/>
    </source>
</evidence>
<dbReference type="EMBL" id="GG662629">
    <property type="protein sequence ID" value="EWS73368.1"/>
    <property type="molecule type" value="Genomic_DNA"/>
</dbReference>
<proteinExistence type="predicted"/>
<name>W7XAE9_TETTS</name>
<protein>
    <submittedName>
        <fullName evidence="1">Uncharacterized protein</fullName>
    </submittedName>
</protein>